<reference evidence="9 10" key="1">
    <citation type="submission" date="2020-08" db="EMBL/GenBank/DDBJ databases">
        <title>Genomic Encyclopedia of Type Strains, Phase IV (KMG-IV): sequencing the most valuable type-strain genomes for metagenomic binning, comparative biology and taxonomic classification.</title>
        <authorList>
            <person name="Goeker M."/>
        </authorList>
    </citation>
    <scope>NUCLEOTIDE SEQUENCE [LARGE SCALE GENOMIC DNA]</scope>
    <source>
        <strain evidence="9 10">DSM 104969</strain>
    </source>
</reference>
<keyword evidence="3 6" id="KW-0732">Signal</keyword>
<feature type="domain" description="RagB/SusD" evidence="7">
    <location>
        <begin position="326"/>
        <end position="497"/>
    </location>
</feature>
<keyword evidence="5" id="KW-0998">Cell outer membrane</keyword>
<sequence>MNKRFFSNSIKIILFLLLMLGATGCNDWLDVKPENEQPNDEFWNNKEEVDAVMMGAYQQLRNSLELLVRWGEIRGDVTELGPGLTSNENMLAIKNLDIKSTNPVCEWQSLYNAIGRCNAIIQSAEDVLSRDKTFTQKACDAYIAEAIWVRSLCYFYLVRTFRDVPYITEPYLNDSQEFRVPKTDGKQIMGTIAKDLRSCAQQIPVSYSPGSWENKGRGTVWALYALLADIYLWLEDYEGAITMCENIEKAGLYSLLSTENWYSLYYPGNSEEGIFELQWSATLLQTNSLFAWFYNESSSNNYAISESAIAKFNEIKDEVDMRGAGASYIESNYKIWKYAGTARGNDNLRESARRDANWIVYRYADVLLMKAEALIMRGNAADYDAAYQIIVNIRTRAGYTQHPPMSDNESEAIDMILDERLRELCFEGKRWFDLVRVAVRNDGQYKNKLVNLLLQNVSPKDRPLYQAKLQNVYGYFLPINDSDITSSGGILIQNPYYL</sequence>
<dbReference type="AlphaFoldDB" id="A0A840CZ77"/>
<keyword evidence="10" id="KW-1185">Reference proteome</keyword>
<evidence type="ECO:0000313" key="9">
    <source>
        <dbReference type="EMBL" id="MBB4037263.1"/>
    </source>
</evidence>
<evidence type="ECO:0000259" key="8">
    <source>
        <dbReference type="Pfam" id="PF14322"/>
    </source>
</evidence>
<dbReference type="PROSITE" id="PS51257">
    <property type="entry name" value="PROKAR_LIPOPROTEIN"/>
    <property type="match status" value="1"/>
</dbReference>
<evidence type="ECO:0000256" key="6">
    <source>
        <dbReference type="SAM" id="SignalP"/>
    </source>
</evidence>
<organism evidence="9 10">
    <name type="scientific">Dysgonomonas hofstadii</name>
    <dbReference type="NCBI Taxonomy" id="637886"/>
    <lineage>
        <taxon>Bacteria</taxon>
        <taxon>Pseudomonadati</taxon>
        <taxon>Bacteroidota</taxon>
        <taxon>Bacteroidia</taxon>
        <taxon>Bacteroidales</taxon>
        <taxon>Dysgonomonadaceae</taxon>
        <taxon>Dysgonomonas</taxon>
    </lineage>
</organism>
<dbReference type="CDD" id="cd08977">
    <property type="entry name" value="SusD"/>
    <property type="match status" value="1"/>
</dbReference>
<evidence type="ECO:0008006" key="11">
    <source>
        <dbReference type="Google" id="ProtNLM"/>
    </source>
</evidence>
<proteinExistence type="inferred from homology"/>
<protein>
    <recommendedName>
        <fullName evidence="11">RagB/SusD family nutrient uptake outer membrane protein</fullName>
    </recommendedName>
</protein>
<name>A0A840CZ77_9BACT</name>
<dbReference type="Pfam" id="PF14322">
    <property type="entry name" value="SusD-like_3"/>
    <property type="match status" value="1"/>
</dbReference>
<dbReference type="SUPFAM" id="SSF48452">
    <property type="entry name" value="TPR-like"/>
    <property type="match status" value="1"/>
</dbReference>
<dbReference type="GO" id="GO:0009279">
    <property type="term" value="C:cell outer membrane"/>
    <property type="evidence" value="ECO:0007669"/>
    <property type="project" value="UniProtKB-SubCell"/>
</dbReference>
<keyword evidence="4" id="KW-0472">Membrane</keyword>
<evidence type="ECO:0000256" key="5">
    <source>
        <dbReference type="ARBA" id="ARBA00023237"/>
    </source>
</evidence>
<feature type="chain" id="PRO_5032336610" description="RagB/SusD family nutrient uptake outer membrane protein" evidence="6">
    <location>
        <begin position="25"/>
        <end position="498"/>
    </location>
</feature>
<gene>
    <name evidence="9" type="ORF">GGR21_003180</name>
</gene>
<evidence type="ECO:0000259" key="7">
    <source>
        <dbReference type="Pfam" id="PF07980"/>
    </source>
</evidence>
<evidence type="ECO:0000256" key="4">
    <source>
        <dbReference type="ARBA" id="ARBA00023136"/>
    </source>
</evidence>
<dbReference type="Gene3D" id="1.25.40.390">
    <property type="match status" value="1"/>
</dbReference>
<dbReference type="InterPro" id="IPR011990">
    <property type="entry name" value="TPR-like_helical_dom_sf"/>
</dbReference>
<dbReference type="Pfam" id="PF07980">
    <property type="entry name" value="SusD_RagB"/>
    <property type="match status" value="1"/>
</dbReference>
<evidence type="ECO:0000256" key="2">
    <source>
        <dbReference type="ARBA" id="ARBA00006275"/>
    </source>
</evidence>
<dbReference type="RefSeq" id="WP_183308120.1">
    <property type="nucleotide sequence ID" value="NZ_JACIEP010000012.1"/>
</dbReference>
<accession>A0A840CZ77</accession>
<comment type="similarity">
    <text evidence="2">Belongs to the SusD family.</text>
</comment>
<dbReference type="InterPro" id="IPR033985">
    <property type="entry name" value="SusD-like_N"/>
</dbReference>
<feature type="domain" description="SusD-like N-terminal" evidence="8">
    <location>
        <begin position="27"/>
        <end position="232"/>
    </location>
</feature>
<dbReference type="InterPro" id="IPR012944">
    <property type="entry name" value="SusD_RagB_dom"/>
</dbReference>
<feature type="signal peptide" evidence="6">
    <location>
        <begin position="1"/>
        <end position="24"/>
    </location>
</feature>
<evidence type="ECO:0000256" key="3">
    <source>
        <dbReference type="ARBA" id="ARBA00022729"/>
    </source>
</evidence>
<comment type="caution">
    <text evidence="9">The sequence shown here is derived from an EMBL/GenBank/DDBJ whole genome shotgun (WGS) entry which is preliminary data.</text>
</comment>
<comment type="subcellular location">
    <subcellularLocation>
        <location evidence="1">Cell outer membrane</location>
    </subcellularLocation>
</comment>
<dbReference type="Proteomes" id="UP000555103">
    <property type="component" value="Unassembled WGS sequence"/>
</dbReference>
<evidence type="ECO:0000313" key="10">
    <source>
        <dbReference type="Proteomes" id="UP000555103"/>
    </source>
</evidence>
<evidence type="ECO:0000256" key="1">
    <source>
        <dbReference type="ARBA" id="ARBA00004442"/>
    </source>
</evidence>
<dbReference type="EMBL" id="JACIEP010000012">
    <property type="protein sequence ID" value="MBB4037263.1"/>
    <property type="molecule type" value="Genomic_DNA"/>
</dbReference>